<dbReference type="PANTHER" id="PTHR14226:SF57">
    <property type="entry name" value="BLR7027 PROTEIN"/>
    <property type="match status" value="1"/>
</dbReference>
<dbReference type="EMBL" id="ATIT01000104">
    <property type="protein sequence ID" value="EPI10872.1"/>
    <property type="molecule type" value="Genomic_DNA"/>
</dbReference>
<gene>
    <name evidence="6" type="ORF">D356_01923</name>
</gene>
<evidence type="ECO:0000313" key="7">
    <source>
        <dbReference type="Proteomes" id="UP000014622"/>
    </source>
</evidence>
<comment type="caution">
    <text evidence="6">The sequence shown here is derived from an EMBL/GenBank/DDBJ whole genome shotgun (WGS) entry which is preliminary data.</text>
</comment>
<keyword evidence="1" id="KW-0378">Hydrolase</keyword>
<dbReference type="InterPro" id="IPR016035">
    <property type="entry name" value="Acyl_Trfase/lysoPLipase"/>
</dbReference>
<proteinExistence type="predicted"/>
<evidence type="ECO:0000313" key="6">
    <source>
        <dbReference type="EMBL" id="EPI10872.1"/>
    </source>
</evidence>
<dbReference type="SUPFAM" id="SSF52151">
    <property type="entry name" value="FabD/lysophospholipase-like"/>
    <property type="match status" value="1"/>
</dbReference>
<keyword evidence="2" id="KW-0442">Lipid degradation</keyword>
<dbReference type="PROSITE" id="PS51635">
    <property type="entry name" value="PNPLA"/>
    <property type="match status" value="1"/>
</dbReference>
<feature type="domain" description="PNPLA" evidence="5">
    <location>
        <begin position="145"/>
        <end position="207"/>
    </location>
</feature>
<dbReference type="Pfam" id="PF01734">
    <property type="entry name" value="Patatin"/>
    <property type="match status" value="1"/>
</dbReference>
<protein>
    <recommendedName>
        <fullName evidence="5">PNPLA domain-containing protein</fullName>
    </recommendedName>
</protein>
<sequence>MKKKEKAMEIKKVYFSQKMSLYSRINQAKQPLPFFQSHQESREAFWHSAKKQCAFEAVSKKYTIYFTIDKSREDVIFNNLLIEGETFEWQKLFQHMEACARFFIKENCCFLFQSPLSEEWLRIFHKNGYQGTMQLNKKLVYHTALVLGGGGAHGAYQIGVWQALKEHNIQFEIITGTSVGALNGALILQGDMEKAINQTSACVTRNG</sequence>
<feature type="short sequence motif" description="GXGXXG" evidence="4">
    <location>
        <begin position="149"/>
        <end position="154"/>
    </location>
</feature>
<feature type="short sequence motif" description="GXSXG" evidence="4">
    <location>
        <begin position="176"/>
        <end position="180"/>
    </location>
</feature>
<evidence type="ECO:0000256" key="4">
    <source>
        <dbReference type="PROSITE-ProRule" id="PRU01161"/>
    </source>
</evidence>
<evidence type="ECO:0000256" key="1">
    <source>
        <dbReference type="ARBA" id="ARBA00022801"/>
    </source>
</evidence>
<reference evidence="6 7" key="1">
    <citation type="submission" date="2013-06" db="EMBL/GenBank/DDBJ databases">
        <authorList>
            <person name="Weinstock G."/>
            <person name="Sodergren E."/>
            <person name="Lobos E.A."/>
            <person name="Fulton L."/>
            <person name="Fulton R."/>
            <person name="Courtney L."/>
            <person name="Fronick C."/>
            <person name="O'Laughlin M."/>
            <person name="Godfrey J."/>
            <person name="Wilson R.M."/>
            <person name="Miner T."/>
            <person name="Farmer C."/>
            <person name="Delehaunty K."/>
            <person name="Cordes M."/>
            <person name="Minx P."/>
            <person name="Tomlinson C."/>
            <person name="Chen J."/>
            <person name="Wollam A."/>
            <person name="Pepin K.H."/>
            <person name="Bhonagiri V."/>
            <person name="Zhang X."/>
            <person name="Warren W."/>
            <person name="Mitreva M."/>
            <person name="Mardis E.R."/>
            <person name="Wilson R.K."/>
        </authorList>
    </citation>
    <scope>NUCLEOTIDE SEQUENCE [LARGE SCALE GENOMIC DNA]</scope>
    <source>
        <strain evidence="6 7">SD2A-2</strain>
    </source>
</reference>
<evidence type="ECO:0000256" key="2">
    <source>
        <dbReference type="ARBA" id="ARBA00022963"/>
    </source>
</evidence>
<evidence type="ECO:0000259" key="5">
    <source>
        <dbReference type="PROSITE" id="PS51635"/>
    </source>
</evidence>
<dbReference type="GO" id="GO:0016787">
    <property type="term" value="F:hydrolase activity"/>
    <property type="evidence" value="ECO:0007669"/>
    <property type="project" value="UniProtKB-KW"/>
</dbReference>
<dbReference type="Gene3D" id="3.40.1090.10">
    <property type="entry name" value="Cytosolic phospholipase A2 catalytic domain"/>
    <property type="match status" value="1"/>
</dbReference>
<organism evidence="6 7">
    <name type="scientific">Enterococcus faecium SD2A-2</name>
    <dbReference type="NCBI Taxonomy" id="1244154"/>
    <lineage>
        <taxon>Bacteria</taxon>
        <taxon>Bacillati</taxon>
        <taxon>Bacillota</taxon>
        <taxon>Bacilli</taxon>
        <taxon>Lactobacillales</taxon>
        <taxon>Enterococcaceae</taxon>
        <taxon>Enterococcus</taxon>
    </lineage>
</organism>
<dbReference type="InterPro" id="IPR002641">
    <property type="entry name" value="PNPLA_dom"/>
</dbReference>
<dbReference type="InterPro" id="IPR050301">
    <property type="entry name" value="NTE"/>
</dbReference>
<name>A0AB73A864_ENTFC</name>
<dbReference type="AlphaFoldDB" id="A0AB73A864"/>
<keyword evidence="3" id="KW-0443">Lipid metabolism</keyword>
<dbReference type="Proteomes" id="UP000014622">
    <property type="component" value="Unassembled WGS sequence"/>
</dbReference>
<dbReference type="GO" id="GO:0016042">
    <property type="term" value="P:lipid catabolic process"/>
    <property type="evidence" value="ECO:0007669"/>
    <property type="project" value="UniProtKB-KW"/>
</dbReference>
<comment type="caution">
    <text evidence="4">Lacks conserved residue(s) required for the propagation of feature annotation.</text>
</comment>
<evidence type="ECO:0000256" key="3">
    <source>
        <dbReference type="ARBA" id="ARBA00023098"/>
    </source>
</evidence>
<dbReference type="PANTHER" id="PTHR14226">
    <property type="entry name" value="NEUROPATHY TARGET ESTERASE/SWISS CHEESE D.MELANOGASTER"/>
    <property type="match status" value="1"/>
</dbReference>
<accession>A0AB73A864</accession>